<protein>
    <submittedName>
        <fullName evidence="7">Cytochrome c oxidase subunit 4</fullName>
    </submittedName>
</protein>
<evidence type="ECO:0000256" key="1">
    <source>
        <dbReference type="ARBA" id="ARBA00004651"/>
    </source>
</evidence>
<dbReference type="NCBIfam" id="TIGR02229">
    <property type="entry name" value="caa3_sub_IV"/>
    <property type="match status" value="1"/>
</dbReference>
<dbReference type="InterPro" id="IPR011743">
    <property type="entry name" value="Caa3_sub_IV"/>
</dbReference>
<keyword evidence="5 6" id="KW-0472">Membrane</keyword>
<dbReference type="GO" id="GO:0005886">
    <property type="term" value="C:plasma membrane"/>
    <property type="evidence" value="ECO:0007669"/>
    <property type="project" value="UniProtKB-SubCell"/>
</dbReference>
<gene>
    <name evidence="7" type="ORF">SAMN05216548_11221</name>
</gene>
<keyword evidence="8" id="KW-1185">Reference proteome</keyword>
<dbReference type="RefSeq" id="WP_092497937.1">
    <property type="nucleotide sequence ID" value="NZ_FOFG01000012.1"/>
</dbReference>
<organism evidence="7 8">
    <name type="scientific">Faunimonas pinastri</name>
    <dbReference type="NCBI Taxonomy" id="1855383"/>
    <lineage>
        <taxon>Bacteria</taxon>
        <taxon>Pseudomonadati</taxon>
        <taxon>Pseudomonadota</taxon>
        <taxon>Alphaproteobacteria</taxon>
        <taxon>Hyphomicrobiales</taxon>
        <taxon>Afifellaceae</taxon>
        <taxon>Faunimonas</taxon>
    </lineage>
</organism>
<name>A0A1H9LUJ2_9HYPH</name>
<dbReference type="Proteomes" id="UP000199647">
    <property type="component" value="Unassembled WGS sequence"/>
</dbReference>
<comment type="subcellular location">
    <subcellularLocation>
        <location evidence="1">Cell membrane</location>
        <topology evidence="1">Multi-pass membrane protein</topology>
    </subcellularLocation>
</comment>
<dbReference type="EMBL" id="FOFG01000012">
    <property type="protein sequence ID" value="SER14929.1"/>
    <property type="molecule type" value="Genomic_DNA"/>
</dbReference>
<feature type="transmembrane region" description="Helical" evidence="6">
    <location>
        <begin position="12"/>
        <end position="34"/>
    </location>
</feature>
<evidence type="ECO:0000256" key="2">
    <source>
        <dbReference type="ARBA" id="ARBA00022475"/>
    </source>
</evidence>
<evidence type="ECO:0000256" key="5">
    <source>
        <dbReference type="ARBA" id="ARBA00023136"/>
    </source>
</evidence>
<dbReference type="AlphaFoldDB" id="A0A1H9LUJ2"/>
<evidence type="ECO:0000256" key="6">
    <source>
        <dbReference type="SAM" id="Phobius"/>
    </source>
</evidence>
<dbReference type="OrthoDB" id="7916717at2"/>
<keyword evidence="3 6" id="KW-0812">Transmembrane</keyword>
<evidence type="ECO:0000313" key="7">
    <source>
        <dbReference type="EMBL" id="SER14929.1"/>
    </source>
</evidence>
<dbReference type="STRING" id="1855383.SAMN05216548_11221"/>
<feature type="transmembrane region" description="Helical" evidence="6">
    <location>
        <begin position="40"/>
        <end position="58"/>
    </location>
</feature>
<accession>A0A1H9LUJ2</accession>
<evidence type="ECO:0000256" key="4">
    <source>
        <dbReference type="ARBA" id="ARBA00022989"/>
    </source>
</evidence>
<evidence type="ECO:0000256" key="3">
    <source>
        <dbReference type="ARBA" id="ARBA00022692"/>
    </source>
</evidence>
<reference evidence="7 8" key="1">
    <citation type="submission" date="2016-10" db="EMBL/GenBank/DDBJ databases">
        <authorList>
            <person name="de Groot N.N."/>
        </authorList>
    </citation>
    <scope>NUCLEOTIDE SEQUENCE [LARGE SCALE GENOMIC DNA]</scope>
    <source>
        <strain evidence="7 8">A52C2</strain>
    </source>
</reference>
<proteinExistence type="predicted"/>
<feature type="transmembrane region" description="Helical" evidence="6">
    <location>
        <begin position="65"/>
        <end position="87"/>
    </location>
</feature>
<sequence length="93" mass="10242">MSAKHGSLLWPELGVWLALLALVAISFVCAFLPLGAFNSVISYGVAIVKTALVVWIFMHMKSSPPLIRIAGAASLFWFFVLFALTWADFLTRL</sequence>
<keyword evidence="2" id="KW-1003">Cell membrane</keyword>
<dbReference type="InterPro" id="IPR005171">
    <property type="entry name" value="Cyt_c_oxidase_su4_prok"/>
</dbReference>
<dbReference type="Pfam" id="PF03626">
    <property type="entry name" value="COX4_pro"/>
    <property type="match status" value="1"/>
</dbReference>
<keyword evidence="4 6" id="KW-1133">Transmembrane helix</keyword>
<evidence type="ECO:0000313" key="8">
    <source>
        <dbReference type="Proteomes" id="UP000199647"/>
    </source>
</evidence>